<dbReference type="PROSITE" id="PS50059">
    <property type="entry name" value="FKBP_PPIASE"/>
    <property type="match status" value="1"/>
</dbReference>
<evidence type="ECO:0000256" key="5">
    <source>
        <dbReference type="PROSITE-ProRule" id="PRU00277"/>
    </source>
</evidence>
<evidence type="ECO:0000313" key="9">
    <source>
        <dbReference type="Proteomes" id="UP001174909"/>
    </source>
</evidence>
<keyword evidence="3 5" id="KW-0697">Rotamase</keyword>
<organism evidence="8 9">
    <name type="scientific">Geodia barretti</name>
    <name type="common">Barrett's horny sponge</name>
    <dbReference type="NCBI Taxonomy" id="519541"/>
    <lineage>
        <taxon>Eukaryota</taxon>
        <taxon>Metazoa</taxon>
        <taxon>Porifera</taxon>
        <taxon>Demospongiae</taxon>
        <taxon>Heteroscleromorpha</taxon>
        <taxon>Tetractinellida</taxon>
        <taxon>Astrophorina</taxon>
        <taxon>Geodiidae</taxon>
        <taxon>Geodia</taxon>
    </lineage>
</organism>
<dbReference type="EC" id="5.2.1.8" evidence="2 5"/>
<dbReference type="Gene3D" id="3.10.50.40">
    <property type="match status" value="1"/>
</dbReference>
<feature type="domain" description="PPIase FKBP-type" evidence="7">
    <location>
        <begin position="29"/>
        <end position="115"/>
    </location>
</feature>
<proteinExistence type="predicted"/>
<dbReference type="InterPro" id="IPR044609">
    <property type="entry name" value="FKBP2/11"/>
</dbReference>
<feature type="transmembrane region" description="Helical" evidence="6">
    <location>
        <begin position="111"/>
        <end position="129"/>
    </location>
</feature>
<dbReference type="GO" id="GO:0005783">
    <property type="term" value="C:endoplasmic reticulum"/>
    <property type="evidence" value="ECO:0007669"/>
    <property type="project" value="TreeGrafter"/>
</dbReference>
<dbReference type="InterPro" id="IPR001179">
    <property type="entry name" value="PPIase_FKBP_dom"/>
</dbReference>
<dbReference type="Proteomes" id="UP001174909">
    <property type="component" value="Unassembled WGS sequence"/>
</dbReference>
<dbReference type="GO" id="GO:0003755">
    <property type="term" value="F:peptidyl-prolyl cis-trans isomerase activity"/>
    <property type="evidence" value="ECO:0007669"/>
    <property type="project" value="UniProtKB-KW"/>
</dbReference>
<name>A0AA35RS97_GEOBA</name>
<keyword evidence="4 5" id="KW-0413">Isomerase</keyword>
<dbReference type="InterPro" id="IPR046357">
    <property type="entry name" value="PPIase_dom_sf"/>
</dbReference>
<dbReference type="PANTHER" id="PTHR45779:SF7">
    <property type="entry name" value="PEPTIDYLPROLYL ISOMERASE"/>
    <property type="match status" value="1"/>
</dbReference>
<gene>
    <name evidence="8" type="ORF">GBAR_LOCUS10279</name>
</gene>
<keyword evidence="6" id="KW-0812">Transmembrane</keyword>
<sequence length="144" mass="16049">MDLLIEATIRVTIDDSFIDEWSEDEGGVQSLARDELAWRLLRGTDHPGNPTTPLSSSRGQGQIIRVWHEGVAGLSVAGKRKLTLPNSFPYGVRGVGDLVPSRATLVFELELLGVQWVGTLTIFLFWALYKAIPGIKRKVYWSQQ</sequence>
<dbReference type="PANTHER" id="PTHR45779">
    <property type="entry name" value="PEPTIDYLPROLYL ISOMERASE"/>
    <property type="match status" value="1"/>
</dbReference>
<protein>
    <recommendedName>
        <fullName evidence="2 5">peptidylprolyl isomerase</fullName>
        <ecNumber evidence="2 5">5.2.1.8</ecNumber>
    </recommendedName>
</protein>
<evidence type="ECO:0000256" key="6">
    <source>
        <dbReference type="SAM" id="Phobius"/>
    </source>
</evidence>
<evidence type="ECO:0000313" key="8">
    <source>
        <dbReference type="EMBL" id="CAI8016785.1"/>
    </source>
</evidence>
<keyword evidence="6" id="KW-0472">Membrane</keyword>
<comment type="catalytic activity">
    <reaction evidence="1 5">
        <text>[protein]-peptidylproline (omega=180) = [protein]-peptidylproline (omega=0)</text>
        <dbReference type="Rhea" id="RHEA:16237"/>
        <dbReference type="Rhea" id="RHEA-COMP:10747"/>
        <dbReference type="Rhea" id="RHEA-COMP:10748"/>
        <dbReference type="ChEBI" id="CHEBI:83833"/>
        <dbReference type="ChEBI" id="CHEBI:83834"/>
        <dbReference type="EC" id="5.2.1.8"/>
    </reaction>
</comment>
<accession>A0AA35RS97</accession>
<reference evidence="8" key="1">
    <citation type="submission" date="2023-03" db="EMBL/GenBank/DDBJ databases">
        <authorList>
            <person name="Steffen K."/>
            <person name="Cardenas P."/>
        </authorList>
    </citation>
    <scope>NUCLEOTIDE SEQUENCE</scope>
</reference>
<evidence type="ECO:0000259" key="7">
    <source>
        <dbReference type="PROSITE" id="PS50059"/>
    </source>
</evidence>
<dbReference type="EMBL" id="CASHTH010001563">
    <property type="protein sequence ID" value="CAI8016785.1"/>
    <property type="molecule type" value="Genomic_DNA"/>
</dbReference>
<dbReference type="Pfam" id="PF00254">
    <property type="entry name" value="FKBP_C"/>
    <property type="match status" value="1"/>
</dbReference>
<dbReference type="AlphaFoldDB" id="A0AA35RS97"/>
<comment type="caution">
    <text evidence="8">The sequence shown here is derived from an EMBL/GenBank/DDBJ whole genome shotgun (WGS) entry which is preliminary data.</text>
</comment>
<evidence type="ECO:0000256" key="3">
    <source>
        <dbReference type="ARBA" id="ARBA00023110"/>
    </source>
</evidence>
<keyword evidence="6" id="KW-1133">Transmembrane helix</keyword>
<dbReference type="SUPFAM" id="SSF54534">
    <property type="entry name" value="FKBP-like"/>
    <property type="match status" value="1"/>
</dbReference>
<evidence type="ECO:0000256" key="4">
    <source>
        <dbReference type="ARBA" id="ARBA00023235"/>
    </source>
</evidence>
<keyword evidence="9" id="KW-1185">Reference proteome</keyword>
<evidence type="ECO:0000256" key="1">
    <source>
        <dbReference type="ARBA" id="ARBA00000971"/>
    </source>
</evidence>
<evidence type="ECO:0000256" key="2">
    <source>
        <dbReference type="ARBA" id="ARBA00013194"/>
    </source>
</evidence>